<evidence type="ECO:0000256" key="1">
    <source>
        <dbReference type="SAM" id="Coils"/>
    </source>
</evidence>
<dbReference type="KEGG" id="sins:PW252_00900"/>
<gene>
    <name evidence="4" type="ORF">PW252_00900</name>
</gene>
<feature type="coiled-coil region" evidence="1">
    <location>
        <begin position="118"/>
        <end position="232"/>
    </location>
</feature>
<dbReference type="EMBL" id="CP118735">
    <property type="protein sequence ID" value="WNY51253.1"/>
    <property type="molecule type" value="Genomic_DNA"/>
</dbReference>
<name>A0AA96VLA4_9STRE</name>
<feature type="domain" description="Glucan-binding protein C/Surface antigen I/II V-domain" evidence="3">
    <location>
        <begin position="323"/>
        <end position="522"/>
    </location>
</feature>
<dbReference type="InterPro" id="IPR013574">
    <property type="entry name" value="Glucan-bd_C/Surface_Ag-I/II_V"/>
</dbReference>
<feature type="region of interest" description="Disordered" evidence="2">
    <location>
        <begin position="650"/>
        <end position="669"/>
    </location>
</feature>
<evidence type="ECO:0000256" key="2">
    <source>
        <dbReference type="SAM" id="MobiDB-lite"/>
    </source>
</evidence>
<proteinExistence type="predicted"/>
<reference evidence="4" key="1">
    <citation type="submission" date="2023-02" db="EMBL/GenBank/DDBJ databases">
        <title>Streptococcus sp. Genome Sequencing and Assembly.</title>
        <authorList>
            <person name="Shore S.M."/>
            <person name="Nicholson T.L."/>
        </authorList>
    </citation>
    <scope>NUCLEOTIDE SEQUENCE</scope>
    <source>
        <strain evidence="4">29887</strain>
    </source>
</reference>
<dbReference type="RefSeq" id="WP_316716830.1">
    <property type="nucleotide sequence ID" value="NZ_CP118735.1"/>
</dbReference>
<dbReference type="Pfam" id="PF08363">
    <property type="entry name" value="GbpC"/>
    <property type="match status" value="1"/>
</dbReference>
<organism evidence="4">
    <name type="scientific">Streptococcus iners</name>
    <dbReference type="NCBI Taxonomy" id="3028084"/>
    <lineage>
        <taxon>Bacteria</taxon>
        <taxon>Bacillati</taxon>
        <taxon>Bacillota</taxon>
        <taxon>Bacilli</taxon>
        <taxon>Lactobacillales</taxon>
        <taxon>Streptococcaceae</taxon>
        <taxon>Streptococcus</taxon>
    </lineage>
</organism>
<dbReference type="AlphaFoldDB" id="A0AA96VLA4"/>
<dbReference type="SUPFAM" id="SSF74914">
    <property type="entry name" value="V-region of surface antigen I/II (SA I/II, PAC)"/>
    <property type="match status" value="1"/>
</dbReference>
<protein>
    <submittedName>
        <fullName evidence="4">GbpC/Spa domain-containing protein</fullName>
    </submittedName>
</protein>
<dbReference type="Gene3D" id="2.60.530.10">
    <property type="entry name" value="Major cell-surface adhesin PAc"/>
    <property type="match status" value="1"/>
</dbReference>
<feature type="compositionally biased region" description="Basic residues" evidence="2">
    <location>
        <begin position="1124"/>
        <end position="1215"/>
    </location>
</feature>
<feature type="region of interest" description="Disordered" evidence="2">
    <location>
        <begin position="1075"/>
        <end position="1215"/>
    </location>
</feature>
<evidence type="ECO:0000259" key="3">
    <source>
        <dbReference type="Pfam" id="PF08363"/>
    </source>
</evidence>
<evidence type="ECO:0000313" key="4">
    <source>
        <dbReference type="EMBL" id="WNY51253.1"/>
    </source>
</evidence>
<keyword evidence="1" id="KW-0175">Coiled coil</keyword>
<feature type="compositionally biased region" description="Basic residues" evidence="2">
    <location>
        <begin position="1075"/>
        <end position="1087"/>
    </location>
</feature>
<accession>A0AA96VLA4</accession>
<dbReference type="InterPro" id="IPR036234">
    <property type="entry name" value="SA_I/II_PAC_V_sf"/>
</dbReference>
<sequence length="1215" mass="136405">MHFITIIWTSSFSTVLLLQTNDNVLADDIVSTKEDNTDYNSNSSPNTLDTSIEAAKQNGIILVETKEQVFQDEPLAEQDTQKQINTINQAVESAKIEEQTYNQEVQNYQTYLEDKSKYEQDSIKYENYLKEIAAYQENYQQYEADKKLYDETLVANKEKQDTYQSELKTYEEASRTYEDNLQAYENGQLTNEALQKQYEEAKQKYEQDLLAYQNLKKNYDQAQLDDLEAEKRYQQALEIYQNQQKTYILAKARYDEEMLEAQGKLGQTGYLTEVLAQNLIFRSEPNTTQTFTGKYISPEQLALLSKHTNNWFDPGTVNFPISTKTVTTKGQWNAAYMKIGDSVQVDYSGLENSSFSGHKLARVRYTYTLLNSTHYDESVILQAIDDPTVTAYVHIYNKDDRTTGSFEIEMKVQFFDNEGMEIIPNDKQYALTSFASINSLNGSGEYVAGYNGILFPITGSTITIKDGRAMNFSSTPQESLASGWDSNTSPDAYIGAIVGKSTETIRFNFGNSNGFAYWFAFNSDVKAKGILDPEPIAPIKPIREVINIPSEPVRPTEPLVPNYQILSKPIPPVKPSEPKLVSVSLPLEPVKPKEVKNPREPLVVKKPNSPKPMVVFYHRSIYRPPTKRPSRSSKPVAAIKTLPARAIPPVTTYPVNQPRIRSNPEPKSPIVSHYPTYQPSIVNKASKTSPKVKPWTHASTPSLMEKELKDKQAKLDINDYFQKNLNIDTRANSDSTLDYIDFLAKKLGEKHKGDQAKINRDLAIMLAYSSYSTDKLQKLLNNFVKPYDHYNRIIATNAIDINHESPNAQIDFAHTMTTLASLEQQDNHLNNLTKGMFSLHNPLYYVALVTKGGKVGAALSGFDLVKALAGHNNKETILQLNSFVGDIYTYNSIKDVNSDMDAVILSSHPDYKNLPLAERIKAYYGQSDLNEKRQKLFLESYDKNTKKAGKKAALDMIEASLTMGGVLALGYALLNKRKPKDIAQNLAITDKVALGGTFDRWRKKPFEAIKDISSIYIEKAVNKVKAIVSPIVKIGKNVVKTIKDIANSFVKTGKNILKSGKKQFNKFMEFISSKKKVSTSKPAKKSPTKVSKSFSKIGRNITRPITGILQKLTGNPKVSPKPRASAKPKASPKPKTTAKRKAIPKPKASAKPKASPKPKMTAKRKASPKPKPTAKRKASPKPKTTAKPKARPKPKVATKPKARPKPNPKSKGKRR</sequence>